<dbReference type="eggNOG" id="KOG0331">
    <property type="taxonomic scope" value="Eukaryota"/>
</dbReference>
<keyword evidence="10" id="KW-1185">Reference proteome</keyword>
<dbReference type="CDD" id="cd00268">
    <property type="entry name" value="DEADc"/>
    <property type="match status" value="1"/>
</dbReference>
<keyword evidence="2" id="KW-0547">Nucleotide-binding</keyword>
<sequence length="502" mass="55239">MSVEEIVENPTKGVTGKTVQLLRTLGVTRWTQMQEDAMDKLYLEEKENSKDGLICASTGSGKTYAFLMPVLMRFLLKSDDEDKEDKTKVKAIAVLPTRELAQQVFEKAKGLFEEANGINVCLCVGGVRSHEKDAEDIIKRKPKLVVGTPGRMLELKKLNVLDLSKIEVQILDEIDRLLDGGFENDVLDVLRPPGSCQTICATATARGNLRRFLNKTLAFGYKEIGGKVTTTDENGLEVHNSSSEIGGNVAHCAYAISKSNSDNETAQIYAQAILTAFKGLVTASSSSSNLEKSQCLCFVETKSLCDKIEVALQKESMAQGTTNQKIQVRSLHSSLPQNQRDLTLLEARNRSIDIIVATDVASRGIDLPGVELVIHCGFPKDSESYVHRSGRAGRPGCNTRGCALILHSPEDGGKVSAFIEAETNVRVKRLTDVREACAFIVEDNREKSDASIKEERIEKEKKERLGENILIAQRFQMLDEELDGLQSSMKGGTKTKRKGGKR</sequence>
<keyword evidence="4 9" id="KW-0347">Helicase</keyword>
<dbReference type="CDD" id="cd18787">
    <property type="entry name" value="SF2_C_DEAD"/>
    <property type="match status" value="1"/>
</dbReference>
<dbReference type="InterPro" id="IPR014001">
    <property type="entry name" value="Helicase_ATP-bd"/>
</dbReference>
<name>K8EBZ0_9CHLO</name>
<dbReference type="KEGG" id="bpg:Bathy03g01370"/>
<evidence type="ECO:0000256" key="1">
    <source>
        <dbReference type="ARBA" id="ARBA00006517"/>
    </source>
</evidence>
<dbReference type="SMART" id="SM00487">
    <property type="entry name" value="DEXDc"/>
    <property type="match status" value="1"/>
</dbReference>
<dbReference type="GO" id="GO:0016787">
    <property type="term" value="F:hydrolase activity"/>
    <property type="evidence" value="ECO:0007669"/>
    <property type="project" value="UniProtKB-KW"/>
</dbReference>
<evidence type="ECO:0000313" key="10">
    <source>
        <dbReference type="Proteomes" id="UP000198341"/>
    </source>
</evidence>
<dbReference type="Proteomes" id="UP000198341">
    <property type="component" value="Chromosome 3"/>
</dbReference>
<comment type="similarity">
    <text evidence="1">Belongs to the DEAD box helicase family. DDX21/DDX50 subfamily.</text>
</comment>
<feature type="region of interest" description="Disordered" evidence="6">
    <location>
        <begin position="482"/>
        <end position="502"/>
    </location>
</feature>
<dbReference type="GO" id="GO:0003724">
    <property type="term" value="F:RNA helicase activity"/>
    <property type="evidence" value="ECO:0007669"/>
    <property type="project" value="TreeGrafter"/>
</dbReference>
<dbReference type="PANTHER" id="PTHR47959:SF1">
    <property type="entry name" value="ATP-DEPENDENT RNA HELICASE DBPA"/>
    <property type="match status" value="1"/>
</dbReference>
<dbReference type="GO" id="GO:0003676">
    <property type="term" value="F:nucleic acid binding"/>
    <property type="evidence" value="ECO:0007669"/>
    <property type="project" value="InterPro"/>
</dbReference>
<evidence type="ECO:0000259" key="7">
    <source>
        <dbReference type="PROSITE" id="PS51192"/>
    </source>
</evidence>
<dbReference type="GO" id="GO:0005829">
    <property type="term" value="C:cytosol"/>
    <property type="evidence" value="ECO:0007669"/>
    <property type="project" value="TreeGrafter"/>
</dbReference>
<dbReference type="AlphaFoldDB" id="K8EBZ0"/>
<dbReference type="GO" id="GO:0005524">
    <property type="term" value="F:ATP binding"/>
    <property type="evidence" value="ECO:0007669"/>
    <property type="project" value="UniProtKB-KW"/>
</dbReference>
<dbReference type="SUPFAM" id="SSF52540">
    <property type="entry name" value="P-loop containing nucleoside triphosphate hydrolases"/>
    <property type="match status" value="1"/>
</dbReference>
<dbReference type="InterPro" id="IPR050079">
    <property type="entry name" value="DEAD_box_RNA_helicase"/>
</dbReference>
<dbReference type="EMBL" id="FO082276">
    <property type="protein sequence ID" value="CCO15416.1"/>
    <property type="molecule type" value="Genomic_DNA"/>
</dbReference>
<feature type="domain" description="Helicase ATP-binding" evidence="7">
    <location>
        <begin position="43"/>
        <end position="223"/>
    </location>
</feature>
<evidence type="ECO:0000313" key="9">
    <source>
        <dbReference type="EMBL" id="CCO15416.1"/>
    </source>
</evidence>
<dbReference type="OrthoDB" id="496845at2759"/>
<accession>K8EBZ0</accession>
<evidence type="ECO:0000256" key="5">
    <source>
        <dbReference type="ARBA" id="ARBA00022840"/>
    </source>
</evidence>
<gene>
    <name evidence="9" type="ORF">Bathy03g01370</name>
</gene>
<dbReference type="GeneID" id="19016675"/>
<evidence type="ECO:0000256" key="6">
    <source>
        <dbReference type="SAM" id="MobiDB-lite"/>
    </source>
</evidence>
<dbReference type="STRING" id="41875.K8EBZ0"/>
<keyword evidence="3" id="KW-0378">Hydrolase</keyword>
<proteinExistence type="inferred from homology"/>
<dbReference type="PROSITE" id="PS51192">
    <property type="entry name" value="HELICASE_ATP_BIND_1"/>
    <property type="match status" value="1"/>
</dbReference>
<evidence type="ECO:0000259" key="8">
    <source>
        <dbReference type="PROSITE" id="PS51194"/>
    </source>
</evidence>
<dbReference type="Pfam" id="PF00270">
    <property type="entry name" value="DEAD"/>
    <property type="match status" value="1"/>
</dbReference>
<organism evidence="9 10">
    <name type="scientific">Bathycoccus prasinos</name>
    <dbReference type="NCBI Taxonomy" id="41875"/>
    <lineage>
        <taxon>Eukaryota</taxon>
        <taxon>Viridiplantae</taxon>
        <taxon>Chlorophyta</taxon>
        <taxon>Mamiellophyceae</taxon>
        <taxon>Mamiellales</taxon>
        <taxon>Bathycoccaceae</taxon>
        <taxon>Bathycoccus</taxon>
    </lineage>
</organism>
<evidence type="ECO:0000256" key="4">
    <source>
        <dbReference type="ARBA" id="ARBA00022806"/>
    </source>
</evidence>
<feature type="domain" description="Helicase C-terminal" evidence="8">
    <location>
        <begin position="276"/>
        <end position="483"/>
    </location>
</feature>
<evidence type="ECO:0000256" key="3">
    <source>
        <dbReference type="ARBA" id="ARBA00022801"/>
    </source>
</evidence>
<dbReference type="PANTHER" id="PTHR47959">
    <property type="entry name" value="ATP-DEPENDENT RNA HELICASE RHLE-RELATED"/>
    <property type="match status" value="1"/>
</dbReference>
<dbReference type="Pfam" id="PF00271">
    <property type="entry name" value="Helicase_C"/>
    <property type="match status" value="1"/>
</dbReference>
<reference evidence="9 10" key="1">
    <citation type="submission" date="2011-10" db="EMBL/GenBank/DDBJ databases">
        <authorList>
            <person name="Genoscope - CEA"/>
        </authorList>
    </citation>
    <scope>NUCLEOTIDE SEQUENCE [LARGE SCALE GENOMIC DNA]</scope>
    <source>
        <strain evidence="9 10">RCC 1105</strain>
    </source>
</reference>
<dbReference type="InterPro" id="IPR001650">
    <property type="entry name" value="Helicase_C-like"/>
</dbReference>
<dbReference type="Gene3D" id="3.40.50.300">
    <property type="entry name" value="P-loop containing nucleotide triphosphate hydrolases"/>
    <property type="match status" value="2"/>
</dbReference>
<protein>
    <submittedName>
        <fullName evidence="9">ATP-dependent RNA helicase</fullName>
    </submittedName>
</protein>
<dbReference type="InterPro" id="IPR027417">
    <property type="entry name" value="P-loop_NTPase"/>
</dbReference>
<dbReference type="InterPro" id="IPR011545">
    <property type="entry name" value="DEAD/DEAH_box_helicase_dom"/>
</dbReference>
<keyword evidence="5" id="KW-0067">ATP-binding</keyword>
<evidence type="ECO:0000256" key="2">
    <source>
        <dbReference type="ARBA" id="ARBA00022741"/>
    </source>
</evidence>
<dbReference type="SMART" id="SM00490">
    <property type="entry name" value="HELICc"/>
    <property type="match status" value="1"/>
</dbReference>
<dbReference type="RefSeq" id="XP_007513979.1">
    <property type="nucleotide sequence ID" value="XM_007513917.1"/>
</dbReference>
<dbReference type="PROSITE" id="PS51194">
    <property type="entry name" value="HELICASE_CTER"/>
    <property type="match status" value="1"/>
</dbReference>
<dbReference type="InterPro" id="IPR044742">
    <property type="entry name" value="DEAD/DEAH_RhlB"/>
</dbReference>
<feature type="compositionally biased region" description="Basic residues" evidence="6">
    <location>
        <begin position="493"/>
        <end position="502"/>
    </location>
</feature>